<proteinExistence type="predicted"/>
<evidence type="ECO:0000313" key="1">
    <source>
        <dbReference type="EMBL" id="KAJ8678606.1"/>
    </source>
</evidence>
<sequence length="373" mass="42769">MSASTSANTLGELKLWKYSPTFTWKINSFDNAHVRFLEPSKYIQSPKFSIGSRNPLNWCIQLYPNGFDSNTGDYMSLYLKFESHDQDDVEAKYHFSILIDSNVRIFGADSKNYRLFTPGSDWGFEKFISRDILFDERNKLLLNGSLAVCCKIDVNDRNSDIFDQQIPSSISLPSFQNQLLDDFESLLEDKKCYDVVLVVNERKFYAHRAILVARSSTFAKRFENTIRRESLSVEQIKNVKEEVMEEILRYIYTGEVKNIESVSGGLLAAAEDYALVDLKTFCEDVMSKNLEIDNVANTLGLAHSFKALSLKEKALSFISSNFETVLDTEGFKTLTIQHYDLVKEVLFVSILLFIVSLDDEFGMLPLYNSFHKK</sequence>
<accession>A0ACC2P575</accession>
<reference evidence="1" key="1">
    <citation type="submission" date="2023-04" db="EMBL/GenBank/DDBJ databases">
        <title>A chromosome-level genome assembly of the parasitoid wasp Eretmocerus hayati.</title>
        <authorList>
            <person name="Zhong Y."/>
            <person name="Liu S."/>
            <person name="Liu Y."/>
        </authorList>
    </citation>
    <scope>NUCLEOTIDE SEQUENCE</scope>
    <source>
        <strain evidence="1">ZJU_SS_LIU_2023</strain>
    </source>
</reference>
<keyword evidence="2" id="KW-1185">Reference proteome</keyword>
<comment type="caution">
    <text evidence="1">The sequence shown here is derived from an EMBL/GenBank/DDBJ whole genome shotgun (WGS) entry which is preliminary data.</text>
</comment>
<evidence type="ECO:0000313" key="2">
    <source>
        <dbReference type="Proteomes" id="UP001239111"/>
    </source>
</evidence>
<name>A0ACC2P575_9HYME</name>
<protein>
    <submittedName>
        <fullName evidence="1">Uncharacterized protein</fullName>
    </submittedName>
</protein>
<dbReference type="Proteomes" id="UP001239111">
    <property type="component" value="Chromosome 2"/>
</dbReference>
<gene>
    <name evidence="1" type="ORF">QAD02_014393</name>
</gene>
<organism evidence="1 2">
    <name type="scientific">Eretmocerus hayati</name>
    <dbReference type="NCBI Taxonomy" id="131215"/>
    <lineage>
        <taxon>Eukaryota</taxon>
        <taxon>Metazoa</taxon>
        <taxon>Ecdysozoa</taxon>
        <taxon>Arthropoda</taxon>
        <taxon>Hexapoda</taxon>
        <taxon>Insecta</taxon>
        <taxon>Pterygota</taxon>
        <taxon>Neoptera</taxon>
        <taxon>Endopterygota</taxon>
        <taxon>Hymenoptera</taxon>
        <taxon>Apocrita</taxon>
        <taxon>Proctotrupomorpha</taxon>
        <taxon>Chalcidoidea</taxon>
        <taxon>Aphelinidae</taxon>
        <taxon>Aphelininae</taxon>
        <taxon>Eretmocerus</taxon>
    </lineage>
</organism>
<dbReference type="EMBL" id="CM056742">
    <property type="protein sequence ID" value="KAJ8678606.1"/>
    <property type="molecule type" value="Genomic_DNA"/>
</dbReference>